<evidence type="ECO:0000256" key="1">
    <source>
        <dbReference type="ARBA" id="ARBA00022741"/>
    </source>
</evidence>
<dbReference type="InterPro" id="IPR036961">
    <property type="entry name" value="Kinesin_motor_dom_sf"/>
</dbReference>
<dbReference type="InterPro" id="IPR027640">
    <property type="entry name" value="Kinesin-like_fam"/>
</dbReference>
<dbReference type="GO" id="GO:0003777">
    <property type="term" value="F:microtubule motor activity"/>
    <property type="evidence" value="ECO:0007669"/>
    <property type="project" value="InterPro"/>
</dbReference>
<dbReference type="GO" id="GO:0005524">
    <property type="term" value="F:ATP binding"/>
    <property type="evidence" value="ECO:0007669"/>
    <property type="project" value="UniProtKB-UniRule"/>
</dbReference>
<keyword evidence="1 3" id="KW-0547">Nucleotide-binding</keyword>
<dbReference type="AlphaFoldDB" id="A0A146KEX1"/>
<evidence type="ECO:0000256" key="3">
    <source>
        <dbReference type="PROSITE-ProRule" id="PRU00283"/>
    </source>
</evidence>
<dbReference type="Pfam" id="PF00225">
    <property type="entry name" value="Kinesin"/>
    <property type="match status" value="1"/>
</dbReference>
<dbReference type="InterPro" id="IPR001752">
    <property type="entry name" value="Kinesin_motor_dom"/>
</dbReference>
<accession>A0A146KEX1</accession>
<keyword evidence="3 4" id="KW-0505">Motor protein</keyword>
<dbReference type="PROSITE" id="PS00411">
    <property type="entry name" value="KINESIN_MOTOR_1"/>
    <property type="match status" value="1"/>
</dbReference>
<dbReference type="GO" id="GO:0008017">
    <property type="term" value="F:microtubule binding"/>
    <property type="evidence" value="ECO:0007669"/>
    <property type="project" value="InterPro"/>
</dbReference>
<feature type="non-terminal residue" evidence="8">
    <location>
        <position position="675"/>
    </location>
</feature>
<name>A0A146KEX1_9EUKA</name>
<evidence type="ECO:0000256" key="2">
    <source>
        <dbReference type="ARBA" id="ARBA00022840"/>
    </source>
</evidence>
<proteinExistence type="inferred from homology"/>
<sequence length="675" mass="77735">NQLVQPMVPDFMNGYNCCVFCYGQTGSGKTYTQTGGQSSYNERGLMPRAIEQVFEMISQNQDRQYELFISYMQILNEGGFDLLSQSGDVSSRAHDKLARVQLRESEDHVIKTNLSAFKATNIEEALNILWNGDLNRVVTATSQNQSSSRSHCIFTLNLVSKQNMSDVMRKSKFHFVDLAGSERVSQTGQTGTILQQANYINVSLFHLETVIQALSKQMKDKDVHVPYRNSTMTWFLKDSLGGNCKTAMLATIAVEERNMQESVATCKFAMQVGSIKNSALVNEELDPGQLIKRLKQENKLLKEELKMLKEGNDAMCQQNLNDEEQEDLRQRVKQFLAQAEQTTLDVGSYFRIQWCIRYLRQLYNEKQGSDVVQTAGDDQEAMRLKKLLQQRDAEIEILTQMVGEPAAKPEVKFRYEYDKIGQIDSETDQNQTELKFVPETTEQLTKPKSAVTQQKPELLLQQLPEMENLPPQKPKNKLTEQAQFLQVLSSAQNICQIDLNTLTQERLKDEEFVFAQFQQKYYNNKRLQDDKQQLSIFYKEAKAQAAVVMKLKQGADQVKQELIQLIGKLGKETEESDLLKDQLNQINVQYQTKVKELKEMKSKIEGLEADLELGKRNMKKDFVRWYQYAVQYVQNVEPAQRAKPKQERPPSAKINNQLEKDIENEIQEFYNLKKK</sequence>
<dbReference type="GO" id="GO:0007018">
    <property type="term" value="P:microtubule-based movement"/>
    <property type="evidence" value="ECO:0007669"/>
    <property type="project" value="InterPro"/>
</dbReference>
<dbReference type="EMBL" id="GDID01002757">
    <property type="protein sequence ID" value="JAP93849.1"/>
    <property type="molecule type" value="Transcribed_RNA"/>
</dbReference>
<dbReference type="InterPro" id="IPR019821">
    <property type="entry name" value="Kinesin_motor_CS"/>
</dbReference>
<dbReference type="Gene3D" id="3.40.850.10">
    <property type="entry name" value="Kinesin motor domain"/>
    <property type="match status" value="1"/>
</dbReference>
<feature type="binding site" evidence="3">
    <location>
        <begin position="23"/>
        <end position="30"/>
    </location>
    <ligand>
        <name>ATP</name>
        <dbReference type="ChEBI" id="CHEBI:30616"/>
    </ligand>
</feature>
<feature type="coiled-coil region" evidence="5">
    <location>
        <begin position="580"/>
        <end position="617"/>
    </location>
</feature>
<dbReference type="GO" id="GO:0005874">
    <property type="term" value="C:microtubule"/>
    <property type="evidence" value="ECO:0007669"/>
    <property type="project" value="UniProtKB-KW"/>
</dbReference>
<keyword evidence="4" id="KW-0493">Microtubule</keyword>
<dbReference type="PROSITE" id="PS50067">
    <property type="entry name" value="KINESIN_MOTOR_2"/>
    <property type="match status" value="1"/>
</dbReference>
<dbReference type="SMART" id="SM00129">
    <property type="entry name" value="KISc"/>
    <property type="match status" value="1"/>
</dbReference>
<keyword evidence="2 3" id="KW-0067">ATP-binding</keyword>
<evidence type="ECO:0000256" key="5">
    <source>
        <dbReference type="SAM" id="Coils"/>
    </source>
</evidence>
<keyword evidence="5" id="KW-0175">Coiled coil</keyword>
<evidence type="ECO:0000256" key="6">
    <source>
        <dbReference type="SAM" id="MobiDB-lite"/>
    </source>
</evidence>
<evidence type="ECO:0000259" key="7">
    <source>
        <dbReference type="PROSITE" id="PS50067"/>
    </source>
</evidence>
<dbReference type="Pfam" id="PF23735">
    <property type="entry name" value="KIF9"/>
    <property type="match status" value="1"/>
</dbReference>
<feature type="non-terminal residue" evidence="8">
    <location>
        <position position="1"/>
    </location>
</feature>
<comment type="similarity">
    <text evidence="3 4">Belongs to the TRAFAC class myosin-kinesin ATPase superfamily. Kinesin family.</text>
</comment>
<evidence type="ECO:0000313" key="8">
    <source>
        <dbReference type="EMBL" id="JAP93849.1"/>
    </source>
</evidence>
<dbReference type="PRINTS" id="PR00380">
    <property type="entry name" value="KINESINHEAVY"/>
</dbReference>
<organism evidence="8">
    <name type="scientific">Trepomonas sp. PC1</name>
    <dbReference type="NCBI Taxonomy" id="1076344"/>
    <lineage>
        <taxon>Eukaryota</taxon>
        <taxon>Metamonada</taxon>
        <taxon>Diplomonadida</taxon>
        <taxon>Hexamitidae</taxon>
        <taxon>Hexamitinae</taxon>
        <taxon>Trepomonas</taxon>
    </lineage>
</organism>
<dbReference type="SUPFAM" id="SSF52540">
    <property type="entry name" value="P-loop containing nucleoside triphosphate hydrolases"/>
    <property type="match status" value="1"/>
</dbReference>
<dbReference type="InterPro" id="IPR027417">
    <property type="entry name" value="P-loop_NTPase"/>
</dbReference>
<reference evidence="8" key="1">
    <citation type="submission" date="2015-07" db="EMBL/GenBank/DDBJ databases">
        <title>Adaptation to a free-living lifestyle via gene acquisitions in the diplomonad Trepomonas sp. PC1.</title>
        <authorList>
            <person name="Xu F."/>
            <person name="Jerlstrom-Hultqvist J."/>
            <person name="Kolisko M."/>
            <person name="Simpson A.G.B."/>
            <person name="Roger A.J."/>
            <person name="Svard S.G."/>
            <person name="Andersson J.O."/>
        </authorList>
    </citation>
    <scope>NUCLEOTIDE SEQUENCE</scope>
    <source>
        <strain evidence="8">PC1</strain>
    </source>
</reference>
<feature type="domain" description="Kinesin motor" evidence="7">
    <location>
        <begin position="1"/>
        <end position="275"/>
    </location>
</feature>
<dbReference type="PANTHER" id="PTHR47968:SF67">
    <property type="entry name" value="KINESIN MOTOR DOMAIN-CONTAINING PROTEIN"/>
    <property type="match status" value="1"/>
</dbReference>
<dbReference type="PANTHER" id="PTHR47968">
    <property type="entry name" value="CENTROMERE PROTEIN E"/>
    <property type="match status" value="1"/>
</dbReference>
<dbReference type="InterPro" id="IPR056524">
    <property type="entry name" value="KIF6/9_C"/>
</dbReference>
<protein>
    <recommendedName>
        <fullName evidence="4">Kinesin-like protein</fullName>
    </recommendedName>
</protein>
<evidence type="ECO:0000256" key="4">
    <source>
        <dbReference type="RuleBase" id="RU000394"/>
    </source>
</evidence>
<feature type="region of interest" description="Disordered" evidence="6">
    <location>
        <begin position="638"/>
        <end position="660"/>
    </location>
</feature>
<gene>
    <name evidence="8" type="ORF">TPC1_13701</name>
</gene>